<feature type="non-terminal residue" evidence="1">
    <location>
        <position position="1"/>
    </location>
</feature>
<dbReference type="NCBIfam" id="TIGR02620">
    <property type="entry name" value="cas_VVA1548"/>
    <property type="match status" value="1"/>
</dbReference>
<dbReference type="NCBIfam" id="TIGR02549">
    <property type="entry name" value="CRISPR_DxTHG"/>
    <property type="match status" value="1"/>
</dbReference>
<proteinExistence type="predicted"/>
<comment type="caution">
    <text evidence="1">The sequence shown here is derived from an EMBL/GenBank/DDBJ whole genome shotgun (WGS) entry which is preliminary data.</text>
</comment>
<gene>
    <name evidence="1" type="primary">csx16</name>
    <name evidence="1" type="ORF">G3446_24840</name>
</gene>
<evidence type="ECO:0000313" key="1">
    <source>
        <dbReference type="EMBL" id="NEV65046.1"/>
    </source>
</evidence>
<evidence type="ECO:0000313" key="2">
    <source>
        <dbReference type="Proteomes" id="UP000483379"/>
    </source>
</evidence>
<dbReference type="Proteomes" id="UP000483379">
    <property type="component" value="Unassembled WGS sequence"/>
</dbReference>
<protein>
    <submittedName>
        <fullName evidence="1">CRISPR-associated protein Csx16</fullName>
    </submittedName>
</protein>
<sequence>PEATSERELWEIFQILMDRVRIGDELIFDITHSFRSLPMLFTVLIQYLGVVKKIRLRGVYYGAFERLGSVRAVQEMTIDARDAPIVDLTPFLGVYAWGTAIDHFLRFGQVGELQTLISDHINPVLKATRGRDDNARALRGIVSKLADFATNVQYVRGKALSKMAFQTHIVEPLRQVRGDFLPPLQPVLDTLTERFRDWPDRDPFNGLRAVEWCIEHGLIQQGLTLLQETLVEVMTTRLDEQLATVGADKENDEDRLIKRRIFISKLLNVLARDIPPSEWRDELAGQRAAAQACARRVPTDLPVLYEKLTQLRNDINHAGYVKACGADKLRQGLEDCHRALLGLIEEIGAGNESRGRTYFVSRHPGARGWAAGEGLAIDAFVDHINIDRIRPNDSVIGTLPVNLAAEICARGGHYLHLSLDLQAQMRGQELTAEQMRQCGARLEPYLIQRAAQHDGD</sequence>
<dbReference type="NCBIfam" id="TIGR02221">
    <property type="entry name" value="cas_TM1812"/>
    <property type="match status" value="1"/>
</dbReference>
<reference evidence="1 2" key="1">
    <citation type="submission" date="2020-02" db="EMBL/GenBank/DDBJ databases">
        <title>Genome sequences of Thiorhodococcus mannitoliphagus and Thiorhodococcus minor, purple sulfur photosynthetic bacteria in the gammaproteobacterial family, Chromatiaceae.</title>
        <authorList>
            <person name="Aviles F.A."/>
            <person name="Meyer T.E."/>
            <person name="Kyndt J.A."/>
        </authorList>
    </citation>
    <scope>NUCLEOTIDE SEQUENCE [LARGE SCALE GENOMIC DNA]</scope>
    <source>
        <strain evidence="1 2">DSM 11518</strain>
    </source>
</reference>
<dbReference type="AlphaFoldDB" id="A0A6M0K5I9"/>
<dbReference type="InterPro" id="IPR011742">
    <property type="entry name" value="CRISPR-assoc_prot_TM1812"/>
</dbReference>
<dbReference type="Pfam" id="PF09652">
    <property type="entry name" value="Cas_VVA1548"/>
    <property type="match status" value="1"/>
</dbReference>
<dbReference type="RefSeq" id="WP_164456377.1">
    <property type="nucleotide sequence ID" value="NZ_JAAIJQ010000140.1"/>
</dbReference>
<organism evidence="1 2">
    <name type="scientific">Thiorhodococcus minor</name>
    <dbReference type="NCBI Taxonomy" id="57489"/>
    <lineage>
        <taxon>Bacteria</taxon>
        <taxon>Pseudomonadati</taxon>
        <taxon>Pseudomonadota</taxon>
        <taxon>Gammaproteobacteria</taxon>
        <taxon>Chromatiales</taxon>
        <taxon>Chromatiaceae</taxon>
        <taxon>Thiorhodococcus</taxon>
    </lineage>
</organism>
<dbReference type="EMBL" id="JAAIJQ010000140">
    <property type="protein sequence ID" value="NEV65046.1"/>
    <property type="molecule type" value="Genomic_DNA"/>
</dbReference>
<dbReference type="InterPro" id="IPR013383">
    <property type="entry name" value="CRISPR-assoc_prot_DxTHG_CS"/>
</dbReference>
<keyword evidence="2" id="KW-1185">Reference proteome</keyword>
<name>A0A6M0K5I9_9GAMM</name>
<dbReference type="InterPro" id="IPR013443">
    <property type="entry name" value="CRISPR-assoc_prot_Csx16"/>
</dbReference>
<accession>A0A6M0K5I9</accession>